<gene>
    <name evidence="6" type="ORF">JHK64_00740</name>
</gene>
<organism evidence="6 7">
    <name type="scientific">Streptococcus zalophi</name>
    <dbReference type="NCBI Taxonomy" id="640031"/>
    <lineage>
        <taxon>Bacteria</taxon>
        <taxon>Bacillati</taxon>
        <taxon>Bacillota</taxon>
        <taxon>Bacilli</taxon>
        <taxon>Lactobacillales</taxon>
        <taxon>Streptococcaceae</taxon>
        <taxon>Streptococcus</taxon>
    </lineage>
</organism>
<dbReference type="PANTHER" id="PTHR43002">
    <property type="entry name" value="GLYCOGEN DEBRANCHING ENZYME"/>
    <property type="match status" value="1"/>
</dbReference>
<dbReference type="EMBL" id="JAENBP010000001">
    <property type="protein sequence ID" value="MBJ8349156.1"/>
    <property type="molecule type" value="Genomic_DNA"/>
</dbReference>
<feature type="region of interest" description="Disordered" evidence="3">
    <location>
        <begin position="106"/>
        <end position="154"/>
    </location>
</feature>
<keyword evidence="2 4" id="KW-0732">Signal</keyword>
<dbReference type="InterPro" id="IPR041558">
    <property type="entry name" value="MucBP_2"/>
</dbReference>
<dbReference type="Gene3D" id="2.60.40.10">
    <property type="entry name" value="Immunoglobulins"/>
    <property type="match status" value="1"/>
</dbReference>
<dbReference type="Pfam" id="PF17965">
    <property type="entry name" value="MucBP_2"/>
    <property type="match status" value="1"/>
</dbReference>
<dbReference type="Proteomes" id="UP000644875">
    <property type="component" value="Unassembled WGS sequence"/>
</dbReference>
<protein>
    <submittedName>
        <fullName evidence="6">KxYKxGKxW signal peptide domain-containing protein</fullName>
    </submittedName>
</protein>
<name>A0A934UCV8_9STRE</name>
<dbReference type="RefSeq" id="WP_199567086.1">
    <property type="nucleotide sequence ID" value="NZ_JAENBP010000001.1"/>
</dbReference>
<dbReference type="Gene3D" id="2.60.40.4300">
    <property type="match status" value="1"/>
</dbReference>
<dbReference type="InterPro" id="IPR013783">
    <property type="entry name" value="Ig-like_fold"/>
</dbReference>
<dbReference type="SMART" id="SM00642">
    <property type="entry name" value="Aamy"/>
    <property type="match status" value="1"/>
</dbReference>
<dbReference type="InterPro" id="IPR022263">
    <property type="entry name" value="KxYKxGKxW"/>
</dbReference>
<dbReference type="Gene3D" id="3.10.20.320">
    <property type="entry name" value="Putative peptidoglycan bound protein (lpxtg motif)"/>
    <property type="match status" value="1"/>
</dbReference>
<evidence type="ECO:0000256" key="4">
    <source>
        <dbReference type="SAM" id="SignalP"/>
    </source>
</evidence>
<feature type="compositionally biased region" description="Polar residues" evidence="3">
    <location>
        <begin position="126"/>
        <end position="153"/>
    </location>
</feature>
<dbReference type="InterPro" id="IPR017853">
    <property type="entry name" value="GH"/>
</dbReference>
<dbReference type="SUPFAM" id="SSF51445">
    <property type="entry name" value="(Trans)glycosidases"/>
    <property type="match status" value="1"/>
</dbReference>
<feature type="signal peptide" evidence="4">
    <location>
        <begin position="1"/>
        <end position="41"/>
    </location>
</feature>
<evidence type="ECO:0000313" key="7">
    <source>
        <dbReference type="Proteomes" id="UP000644875"/>
    </source>
</evidence>
<feature type="compositionally biased region" description="Basic and acidic residues" evidence="3">
    <location>
        <begin position="114"/>
        <end position="123"/>
    </location>
</feature>
<accession>A0A934UCV8</accession>
<feature type="chain" id="PRO_5037634715" evidence="4">
    <location>
        <begin position="42"/>
        <end position="1388"/>
    </location>
</feature>
<evidence type="ECO:0000256" key="1">
    <source>
        <dbReference type="ARBA" id="ARBA00008061"/>
    </source>
</evidence>
<dbReference type="NCBIfam" id="TIGR03715">
    <property type="entry name" value="KxYKxGKxW"/>
    <property type="match status" value="1"/>
</dbReference>
<reference evidence="6 7" key="1">
    <citation type="journal article" date="2021" name="Int. J. Syst. Evol. Microbiol.">
        <title>Streptococcus vicugnae sp. nov., isolated from faeces of alpacas (Vicugna pacos) and cattle (Bos taurus), Streptococcus zalophi sp. nov., and Streptococcus pacificus sp. nov., isolated from respiratory tract of California sea lions (Zalophus californianus).</title>
        <authorList>
            <person name="Volokhov D.V."/>
            <person name="Zagorodnyaya T.A."/>
            <person name="Shen Z."/>
            <person name="Blom J."/>
            <person name="Furtak V.A."/>
            <person name="Eisenberg T."/>
            <person name="Fan P."/>
            <person name="Jeong K.C."/>
            <person name="Gao Y."/>
            <person name="Zhang S."/>
            <person name="Amselle M."/>
        </authorList>
    </citation>
    <scope>NUCLEOTIDE SEQUENCE [LARGE SCALE GENOMIC DNA]</scope>
    <source>
        <strain evidence="7">CSL7508-lung</strain>
    </source>
</reference>
<dbReference type="InterPro" id="IPR006047">
    <property type="entry name" value="GH13_cat_dom"/>
</dbReference>
<keyword evidence="7" id="KW-1185">Reference proteome</keyword>
<evidence type="ECO:0000256" key="3">
    <source>
        <dbReference type="SAM" id="MobiDB-lite"/>
    </source>
</evidence>
<comment type="similarity">
    <text evidence="1">Belongs to the glycosyl hydrolase 13 family.</text>
</comment>
<dbReference type="InterPro" id="IPR014756">
    <property type="entry name" value="Ig_E-set"/>
</dbReference>
<sequence length="1388" mass="154868">MKKPTDAKLTRFRMWKKGKQWLFGASLLSAFFLTANMQAFAQENQKENARPDTNLLQEILDSQPATINNPVEASNTEESIEVVEVSNESDNALVDPVKLSTSEAIPNVDVVDQSNDKQKHTEETELSTAENSPQNHSVSDTMSQNLPSNSDNLISEIDDNLENQFSVDTIIPVNESDELDVSTPKVVNIYYDTDQSDDGSYYLHLWDTGQTEVDFTPMTSSIIDGKKRWHYAVNVAQDKSAFKYIIVRNQDWNQKKTEDMVAPVNTITETNLYHSNDYYTHFMNVQSEDFDKKFAYKDKIVDSSSKDGFQTVGKWGRLGATKNEDGTATINLWAPTAQKVTLNLYESVAKGANLAKEISMQRGSDFNENDHTQNTVGVWTTTISKEEYDQLNKDSKGVAYDFSLTIPNAYFIQKSAYMKKGNDGNYYIDHYIYRNSATKEVINDKENDNASRKQIAAFYLGRTDGNVGAISEQINRTVKTQDPYSQAVVQDGSRSVILDSADFGDKVAITQNKRVTSKTQMSVLEVDVRDFSIDESSGIAAKDRGNFLGMVQKGTTNASNGNHMTGIDYLKYLGVNYVQIMPIYDFQTVPELDKDNPENITISPKEDHGVHNNQQNWGYDPKNYNVPDGSYATDPANPLVRIKEAKEMVQKLHDAGINVVMDVVYNHLYDGQENPFEWTVPGYFYAVMPDGAMNNDVGVGNAVRSNSEMMRQYIINSVIYWAKEYGMDGFRFDAMSDLDVNTLNLVRDAINKIDPNIVTYGEGWDSMGKYLAKDGETPGSDKNAKQTPTYGFFDSIGRDAIAGSHYDNGNPPGFVNRNSDYKTNSGNLSRLVDSMLGGHGRHFGSASQQLNYVEVHDGMTLSDLLKHYNPEDTPEEHQKRVELASAMSALSQGIHFSQIGQEFLKSKENSHNTYNGGDELNRIQWGLVKDNVDVVNFYKSIVALRKNESLLHLSDYQTEVFPHMEITNVQVNSGIITYELKKDNGDKYLMVFNNNTDTSNPSLTLGGDNWYYGRTGAGKGVINSGDKRNNFSNAYIVTTNSENLYEKIGRFNGEKTITFNPLSASVLYIPAKEEAELITKQQTINYVDKEGTKKADSNVQKTTYLTIKFHDPNSKFTYTKSGIETKANDLGHLENVLDTSTNEIETVIKTYYATNGAGELIEVTELPEIENGKPKDTATIKWVEAIAQTKKVVHPVIDGYRVISTTDASNDLVQTPSHPLEKDASNQTITVTYAKETKAVIISSNDPKNQLPKSVSDLEGKADFIFEGVSGDAISWKNIDLTREGYSFTVNGQASLEAAIKATNAGNLGDEDIIYTVVYTANPAKISIQYIDNDDNDKVIKTETLEGVTNQVPNFTFEIPEGYELVSDDSDTIKSFDALDDSASPRNS</sequence>
<feature type="domain" description="Glycosyl hydrolase family 13 catalytic" evidence="5">
    <location>
        <begin position="556"/>
        <end position="945"/>
    </location>
</feature>
<dbReference type="Gene3D" id="3.20.20.80">
    <property type="entry name" value="Glycosidases"/>
    <property type="match status" value="1"/>
</dbReference>
<evidence type="ECO:0000313" key="6">
    <source>
        <dbReference type="EMBL" id="MBJ8349156.1"/>
    </source>
</evidence>
<dbReference type="SUPFAM" id="SSF81296">
    <property type="entry name" value="E set domains"/>
    <property type="match status" value="1"/>
</dbReference>
<evidence type="ECO:0000256" key="2">
    <source>
        <dbReference type="ARBA" id="ARBA00022729"/>
    </source>
</evidence>
<dbReference type="GO" id="GO:0005975">
    <property type="term" value="P:carbohydrate metabolic process"/>
    <property type="evidence" value="ECO:0007669"/>
    <property type="project" value="InterPro"/>
</dbReference>
<proteinExistence type="inferred from homology"/>
<dbReference type="CDD" id="cd11341">
    <property type="entry name" value="AmyAc_Pullulanase_LD-like"/>
    <property type="match status" value="1"/>
</dbReference>
<comment type="caution">
    <text evidence="6">The sequence shown here is derived from an EMBL/GenBank/DDBJ whole genome shotgun (WGS) entry which is preliminary data.</text>
</comment>
<evidence type="ECO:0000259" key="5">
    <source>
        <dbReference type="SMART" id="SM00642"/>
    </source>
</evidence>